<protein>
    <recommendedName>
        <fullName evidence="4">ATP-binding protein</fullName>
    </recommendedName>
</protein>
<reference evidence="3" key="1">
    <citation type="journal article" date="2019" name="Int. J. Syst. Evol. Microbiol.">
        <title>The Global Catalogue of Microorganisms (GCM) 10K type strain sequencing project: providing services to taxonomists for standard genome sequencing and annotation.</title>
        <authorList>
            <consortium name="The Broad Institute Genomics Platform"/>
            <consortium name="The Broad Institute Genome Sequencing Center for Infectious Disease"/>
            <person name="Wu L."/>
            <person name="Ma J."/>
        </authorList>
    </citation>
    <scope>NUCLEOTIDE SEQUENCE [LARGE SCALE GENOMIC DNA]</scope>
    <source>
        <strain evidence="3">JCM 3272</strain>
    </source>
</reference>
<feature type="region of interest" description="Disordered" evidence="1">
    <location>
        <begin position="810"/>
        <end position="843"/>
    </location>
</feature>
<organism evidence="2 3">
    <name type="scientific">Dactylosporangium salmoneum</name>
    <dbReference type="NCBI Taxonomy" id="53361"/>
    <lineage>
        <taxon>Bacteria</taxon>
        <taxon>Bacillati</taxon>
        <taxon>Actinomycetota</taxon>
        <taxon>Actinomycetes</taxon>
        <taxon>Micromonosporales</taxon>
        <taxon>Micromonosporaceae</taxon>
        <taxon>Dactylosporangium</taxon>
    </lineage>
</organism>
<gene>
    <name evidence="2" type="ORF">GCM10010170_029700</name>
</gene>
<dbReference type="Gene3D" id="1.50.10.20">
    <property type="match status" value="1"/>
</dbReference>
<evidence type="ECO:0000256" key="1">
    <source>
        <dbReference type="SAM" id="MobiDB-lite"/>
    </source>
</evidence>
<sequence length="937" mass="104228">MSTDDAPESDDDRDHDKWDHVDRLLGEAPEDVLYAASADLEDVARRLAAANDRALPFAVGDVDLGGFPCVEVRVGFWTEVEVRSGEQPRRGRLIRLGHRVVLAAKAKGVGPLGLLAYALVAIDDLGEDWRPRRIGDALPPGRRQLTDQLKVFRLTPAHDAVENALSKRLHVLLHGEHGSGRSALAANIALRRMDAGRAVVWLNLTDPADGPESVVRTLLQVERSEDYLLVADGLHANIPVVRAVLGCVRRLRSEFQLPLQALAIGLDTVVDLLHQGERVLDLTEVAIDGRDTIDMMLSELFDSGAYDPADRPSIEDLVDGDVHMASTAVEHYRRRDGTVPTELDMQLVYTGELDDPGERRALYHIACLGALGLVIARAEAEEAFGGCVARLHERGLIHRTDDAFTIGPRRRAELVMRYARDFWKDEGAERPEDIAWLHLQKSGGRAIRAMLSQLDRYVAHNKIRKRSLRLLSTWETLDRLAAALERKVDEDPTWGDNLGAAVFAAIALAQLRPDDHDRWERIARPVRRRWQYLDPASRLPEPLGGVTADFTDFTEIAQRMRLEDELLAPLAHPSGMQADEVIQDTAYRHWALGLLLGLEGTAPAQHREQRRIDALVAMARRAQSTDGSFYPKRVPWVTARVLIGLGQAGQRAKTSKVAWDASKWLIGLLGEGLGTARWRSGTGDWNSDEATTAMCLIGLYLARVPRREQTTRAAEWLGHHEEDWIRPDREIDLALALEALVLYPRAPIQDHLMTLLNRVQAELEAPRPPDNPRPEERLWVPFIASQLANLVWQTVRSECHALLRDVLNGPGEERAVPQPEAAPGDPQAVPPEADAESAGGLTPEQLRRWQDAAEQLGRTITESMNKRSGDAVSEVPSVRQAIQRLHERRERYYALTTQLTADAPLEVLREIDDLGRDVCKSAWARNLPFPGAAEAGG</sequence>
<evidence type="ECO:0000313" key="2">
    <source>
        <dbReference type="EMBL" id="GAA2344272.1"/>
    </source>
</evidence>
<evidence type="ECO:0008006" key="4">
    <source>
        <dbReference type="Google" id="ProtNLM"/>
    </source>
</evidence>
<dbReference type="EMBL" id="BAAARV010000024">
    <property type="protein sequence ID" value="GAA2344272.1"/>
    <property type="molecule type" value="Genomic_DNA"/>
</dbReference>
<dbReference type="RefSeq" id="WP_344612940.1">
    <property type="nucleotide sequence ID" value="NZ_BAAARV010000024.1"/>
</dbReference>
<dbReference type="InterPro" id="IPR027417">
    <property type="entry name" value="P-loop_NTPase"/>
</dbReference>
<dbReference type="InterPro" id="IPR008930">
    <property type="entry name" value="Terpenoid_cyclase/PrenylTrfase"/>
</dbReference>
<evidence type="ECO:0000313" key="3">
    <source>
        <dbReference type="Proteomes" id="UP001501444"/>
    </source>
</evidence>
<dbReference type="SUPFAM" id="SSF52540">
    <property type="entry name" value="P-loop containing nucleoside triphosphate hydrolases"/>
    <property type="match status" value="1"/>
</dbReference>
<name>A0ABP5T2V6_9ACTN</name>
<dbReference type="SUPFAM" id="SSF48239">
    <property type="entry name" value="Terpenoid cyclases/Protein prenyltransferases"/>
    <property type="match status" value="1"/>
</dbReference>
<accession>A0ABP5T2V6</accession>
<proteinExistence type="predicted"/>
<dbReference type="Proteomes" id="UP001501444">
    <property type="component" value="Unassembled WGS sequence"/>
</dbReference>
<comment type="caution">
    <text evidence="2">The sequence shown here is derived from an EMBL/GenBank/DDBJ whole genome shotgun (WGS) entry which is preliminary data.</text>
</comment>
<keyword evidence="3" id="KW-1185">Reference proteome</keyword>